<evidence type="ECO:0000313" key="2">
    <source>
        <dbReference type="Proteomes" id="UP000013909"/>
    </source>
</evidence>
<reference evidence="1 2" key="1">
    <citation type="submission" date="2013-02" db="EMBL/GenBank/DDBJ databases">
        <title>A novel strain isolated from Lonar lake, Maharashtra, India.</title>
        <authorList>
            <person name="Singh A."/>
        </authorList>
    </citation>
    <scope>NUCLEOTIDE SEQUENCE [LARGE SCALE GENOMIC DNA]</scope>
    <source>
        <strain evidence="1 2">AK24</strain>
    </source>
</reference>
<dbReference type="EMBL" id="AQHR01000081">
    <property type="protein sequence ID" value="EON76711.1"/>
    <property type="molecule type" value="Genomic_DNA"/>
</dbReference>
<sequence>MLISKLRPSGFLETPKVGLLPTFEVFFLTSKVFQGTVNKIRFYSSTKTFGVF</sequence>
<protein>
    <submittedName>
        <fullName evidence="1">Uncharacterized protein</fullName>
    </submittedName>
</protein>
<comment type="caution">
    <text evidence="1">The sequence shown here is derived from an EMBL/GenBank/DDBJ whole genome shotgun (WGS) entry which is preliminary data.</text>
</comment>
<keyword evidence="2" id="KW-1185">Reference proteome</keyword>
<organism evidence="1 2">
    <name type="scientific">Lunatimonas lonarensis</name>
    <dbReference type="NCBI Taxonomy" id="1232681"/>
    <lineage>
        <taxon>Bacteria</taxon>
        <taxon>Pseudomonadati</taxon>
        <taxon>Bacteroidota</taxon>
        <taxon>Cytophagia</taxon>
        <taxon>Cytophagales</taxon>
        <taxon>Cyclobacteriaceae</taxon>
    </lineage>
</organism>
<proteinExistence type="predicted"/>
<evidence type="ECO:0000313" key="1">
    <source>
        <dbReference type="EMBL" id="EON76711.1"/>
    </source>
</evidence>
<name>R7ZRD2_9BACT</name>
<dbReference type="AlphaFoldDB" id="R7ZRD2"/>
<dbReference type="Proteomes" id="UP000013909">
    <property type="component" value="Unassembled WGS sequence"/>
</dbReference>
<gene>
    <name evidence="1" type="ORF">ADIS_2812</name>
</gene>
<accession>R7ZRD2</accession>